<evidence type="ECO:0000313" key="2">
    <source>
        <dbReference type="Proteomes" id="UP000188533"/>
    </source>
</evidence>
<gene>
    <name evidence="1" type="ORF">LENED_005715</name>
</gene>
<keyword evidence="2" id="KW-1185">Reference proteome</keyword>
<accession>A0A1Q3E9R3</accession>
<dbReference type="AlphaFoldDB" id="A0A1Q3E9R3"/>
<dbReference type="OrthoDB" id="2588098at2759"/>
<evidence type="ECO:0000313" key="1">
    <source>
        <dbReference type="EMBL" id="GAW03960.1"/>
    </source>
</evidence>
<reference evidence="1 2" key="1">
    <citation type="submission" date="2016-08" db="EMBL/GenBank/DDBJ databases">
        <authorList>
            <consortium name="Lentinula edodes genome sequencing consortium"/>
            <person name="Sakamoto Y."/>
            <person name="Nakade K."/>
            <person name="Sato S."/>
            <person name="Yoshida Y."/>
            <person name="Miyazaki K."/>
            <person name="Natsume S."/>
            <person name="Konno N."/>
        </authorList>
    </citation>
    <scope>NUCLEOTIDE SEQUENCE [LARGE SCALE GENOMIC DNA]</scope>
    <source>
        <strain evidence="1 2">NBRC 111202</strain>
    </source>
</reference>
<comment type="caution">
    <text evidence="1">The sequence shown here is derived from an EMBL/GenBank/DDBJ whole genome shotgun (WGS) entry which is preliminary data.</text>
</comment>
<dbReference type="Proteomes" id="UP000188533">
    <property type="component" value="Unassembled WGS sequence"/>
</dbReference>
<organism evidence="1 2">
    <name type="scientific">Lentinula edodes</name>
    <name type="common">Shiitake mushroom</name>
    <name type="synonym">Lentinus edodes</name>
    <dbReference type="NCBI Taxonomy" id="5353"/>
    <lineage>
        <taxon>Eukaryota</taxon>
        <taxon>Fungi</taxon>
        <taxon>Dikarya</taxon>
        <taxon>Basidiomycota</taxon>
        <taxon>Agaricomycotina</taxon>
        <taxon>Agaricomycetes</taxon>
        <taxon>Agaricomycetidae</taxon>
        <taxon>Agaricales</taxon>
        <taxon>Marasmiineae</taxon>
        <taxon>Omphalotaceae</taxon>
        <taxon>Lentinula</taxon>
    </lineage>
</organism>
<reference evidence="1 2" key="2">
    <citation type="submission" date="2017-02" db="EMBL/GenBank/DDBJ databases">
        <title>A genome survey and senescence transcriptome analysis in Lentinula edodes.</title>
        <authorList>
            <person name="Sakamoto Y."/>
            <person name="Nakade K."/>
            <person name="Sato S."/>
            <person name="Yoshida Y."/>
            <person name="Miyazaki K."/>
            <person name="Natsume S."/>
            <person name="Konno N."/>
        </authorList>
    </citation>
    <scope>NUCLEOTIDE SEQUENCE [LARGE SCALE GENOMIC DNA]</scope>
    <source>
        <strain evidence="1 2">NBRC 111202</strain>
    </source>
</reference>
<name>A0A1Q3E9R3_LENED</name>
<sequence length="320" mass="36857">MGQYWRIMNIDNEESTGGLGKLGEFFWYSSQIISYLKTPPVIPSSFHTSSGIFEEKSQKRKEDPTSIILSLPNELLLAIAEELLEEYLDLICFSLTCSCIWDVTEQVRYRSLYSRLKTSSWAGGRIILLGDYAGALPKGLLTDAEKKQFELHGHDDDDLGALLYYYADEKFERPPANISLLTDKRIQANRILRKELLAYSHREPFSPWIWLWGDFTPSRSPQDRWIVRNLTKQEYVIKTRSRNLTQILYCLIGCSDDPSVSMRGGELLIHGAWAGDRIDITLVSFHKQEHEDESGWTNITAGVKKTLEELAAREMREFEF</sequence>
<proteinExistence type="predicted"/>
<protein>
    <submittedName>
        <fullName evidence="1">Protein</fullName>
    </submittedName>
</protein>
<dbReference type="EMBL" id="BDGU01000167">
    <property type="protein sequence ID" value="GAW03960.1"/>
    <property type="molecule type" value="Genomic_DNA"/>
</dbReference>